<accession>A0A8J5R8J8</accession>
<evidence type="ECO:0000256" key="7">
    <source>
        <dbReference type="ARBA" id="ARBA00023033"/>
    </source>
</evidence>
<dbReference type="OrthoDB" id="2789670at2759"/>
<keyword evidence="3" id="KW-0349">Heme</keyword>
<dbReference type="GO" id="GO:0016705">
    <property type="term" value="F:oxidoreductase activity, acting on paired donors, with incorporation or reduction of molecular oxygen"/>
    <property type="evidence" value="ECO:0007669"/>
    <property type="project" value="InterPro"/>
</dbReference>
<comment type="caution">
    <text evidence="8">The sequence shown here is derived from an EMBL/GenBank/DDBJ whole genome shotgun (WGS) entry which is preliminary data.</text>
</comment>
<dbReference type="PANTHER" id="PTHR47955">
    <property type="entry name" value="CYTOCHROME P450 FAMILY 71 PROTEIN"/>
    <property type="match status" value="1"/>
</dbReference>
<dbReference type="AlphaFoldDB" id="A0A8J5R8J8"/>
<gene>
    <name evidence="8" type="ORF">GUJ93_ZPchr0001g32242</name>
</gene>
<reference evidence="8" key="1">
    <citation type="journal article" date="2021" name="bioRxiv">
        <title>Whole Genome Assembly and Annotation of Northern Wild Rice, Zizania palustris L., Supports a Whole Genome Duplication in the Zizania Genus.</title>
        <authorList>
            <person name="Haas M."/>
            <person name="Kono T."/>
            <person name="Macchietto M."/>
            <person name="Millas R."/>
            <person name="McGilp L."/>
            <person name="Shao M."/>
            <person name="Duquette J."/>
            <person name="Hirsch C.N."/>
            <person name="Kimball J."/>
        </authorList>
    </citation>
    <scope>NUCLEOTIDE SEQUENCE</scope>
    <source>
        <tissue evidence="8">Fresh leaf tissue</tissue>
    </source>
</reference>
<evidence type="ECO:0000313" key="8">
    <source>
        <dbReference type="EMBL" id="KAG8053900.1"/>
    </source>
</evidence>
<name>A0A8J5R8J8_ZIZPA</name>
<organism evidence="8 9">
    <name type="scientific">Zizania palustris</name>
    <name type="common">Northern wild rice</name>
    <dbReference type="NCBI Taxonomy" id="103762"/>
    <lineage>
        <taxon>Eukaryota</taxon>
        <taxon>Viridiplantae</taxon>
        <taxon>Streptophyta</taxon>
        <taxon>Embryophyta</taxon>
        <taxon>Tracheophyta</taxon>
        <taxon>Spermatophyta</taxon>
        <taxon>Magnoliopsida</taxon>
        <taxon>Liliopsida</taxon>
        <taxon>Poales</taxon>
        <taxon>Poaceae</taxon>
        <taxon>BOP clade</taxon>
        <taxon>Oryzoideae</taxon>
        <taxon>Oryzeae</taxon>
        <taxon>Zizaniinae</taxon>
        <taxon>Zizania</taxon>
    </lineage>
</organism>
<keyword evidence="9" id="KW-1185">Reference proteome</keyword>
<sequence length="524" mass="57851">MAEIAHMLLFTFLCVLLVAILLKLKLRKTLNSDRINLPPGPWAVPVIGSMHCLLGSLPHHALRRLAGRYGPVMLLRVGHVRMLVLSSPEAAREVMKTHDAVFATRPLSPTMNIATYGGKGPALSPYGRRWKELRKICATELLSPRRVRSFRPIREAEAARLVRSVSDASRASPLVNVSEAVATMMNDVTMMTALGGRCPQQDEYLEELDKVVKLVAGFNLVDLFPDSRLARALSGGPLRAVQESHERIHSIMDAMIQDHLKAMDLRGDVADSDHDVGEAPRKRDEDLLYTLLRLQKDGGLGIALTTEIISATMFDILAGGSETTTTTVTWAMSELMRSPDAMQRAQSEVRQAMEGKSTVTEPDIGGSLHYLQLVIKETLRLHPPFPLLLPRLATEPCKIMGYDVPRGTMAMVNAWAISRDERCWENAEGFEPERFEENGHGAVDYNGADFRFVPGGSGRRMCPGMMFAQLNIEIALASLLYHFDWELAGGEQLELDMTESGGVTASRRTDLWLKATPFAATPGS</sequence>
<dbReference type="GO" id="GO:0020037">
    <property type="term" value="F:heme binding"/>
    <property type="evidence" value="ECO:0007669"/>
    <property type="project" value="InterPro"/>
</dbReference>
<comment type="cofactor">
    <cofactor evidence="1">
        <name>heme</name>
        <dbReference type="ChEBI" id="CHEBI:30413"/>
    </cofactor>
</comment>
<evidence type="ECO:0000256" key="3">
    <source>
        <dbReference type="ARBA" id="ARBA00022617"/>
    </source>
</evidence>
<reference evidence="8" key="2">
    <citation type="submission" date="2021-02" db="EMBL/GenBank/DDBJ databases">
        <authorList>
            <person name="Kimball J.A."/>
            <person name="Haas M.W."/>
            <person name="Macchietto M."/>
            <person name="Kono T."/>
            <person name="Duquette J."/>
            <person name="Shao M."/>
        </authorList>
    </citation>
    <scope>NUCLEOTIDE SEQUENCE</scope>
    <source>
        <tissue evidence="8">Fresh leaf tissue</tissue>
    </source>
</reference>
<proteinExistence type="inferred from homology"/>
<dbReference type="CDD" id="cd11072">
    <property type="entry name" value="CYP71-like"/>
    <property type="match status" value="1"/>
</dbReference>
<dbReference type="Pfam" id="PF00067">
    <property type="entry name" value="p450"/>
    <property type="match status" value="1"/>
</dbReference>
<dbReference type="InterPro" id="IPR001128">
    <property type="entry name" value="Cyt_P450"/>
</dbReference>
<keyword evidence="4" id="KW-0479">Metal-binding</keyword>
<dbReference type="PANTHER" id="PTHR47955:SF19">
    <property type="entry name" value="CYTOCHROME P450 71A9-LIKE ISOFORM X1"/>
    <property type="match status" value="1"/>
</dbReference>
<dbReference type="FunFam" id="1.10.630.10:FF:000064">
    <property type="entry name" value="Cytochrome P450 monooxygenase"/>
    <property type="match status" value="1"/>
</dbReference>
<dbReference type="GO" id="GO:0004497">
    <property type="term" value="F:monooxygenase activity"/>
    <property type="evidence" value="ECO:0007669"/>
    <property type="project" value="UniProtKB-KW"/>
</dbReference>
<evidence type="ECO:0000256" key="4">
    <source>
        <dbReference type="ARBA" id="ARBA00022723"/>
    </source>
</evidence>
<evidence type="ECO:0000313" key="9">
    <source>
        <dbReference type="Proteomes" id="UP000729402"/>
    </source>
</evidence>
<dbReference type="EMBL" id="JAAALK010000288">
    <property type="protein sequence ID" value="KAG8053900.1"/>
    <property type="molecule type" value="Genomic_DNA"/>
</dbReference>
<dbReference type="Proteomes" id="UP000729402">
    <property type="component" value="Unassembled WGS sequence"/>
</dbReference>
<evidence type="ECO:0000256" key="1">
    <source>
        <dbReference type="ARBA" id="ARBA00001971"/>
    </source>
</evidence>
<evidence type="ECO:0000256" key="5">
    <source>
        <dbReference type="ARBA" id="ARBA00023002"/>
    </source>
</evidence>
<keyword evidence="5" id="KW-0560">Oxidoreductase</keyword>
<dbReference type="GO" id="GO:0005506">
    <property type="term" value="F:iron ion binding"/>
    <property type="evidence" value="ECO:0007669"/>
    <property type="project" value="InterPro"/>
</dbReference>
<evidence type="ECO:0000256" key="2">
    <source>
        <dbReference type="ARBA" id="ARBA00010617"/>
    </source>
</evidence>
<protein>
    <recommendedName>
        <fullName evidence="10">Cytochrome P450</fullName>
    </recommendedName>
</protein>
<evidence type="ECO:0008006" key="10">
    <source>
        <dbReference type="Google" id="ProtNLM"/>
    </source>
</evidence>
<evidence type="ECO:0000256" key="6">
    <source>
        <dbReference type="ARBA" id="ARBA00023004"/>
    </source>
</evidence>
<keyword evidence="6" id="KW-0408">Iron</keyword>
<comment type="similarity">
    <text evidence="2">Belongs to the cytochrome P450 family.</text>
</comment>
<keyword evidence="7" id="KW-0503">Monooxygenase</keyword>